<evidence type="ECO:0000256" key="1">
    <source>
        <dbReference type="ARBA" id="ARBA00001933"/>
    </source>
</evidence>
<comment type="similarity">
    <text evidence="6 15">Belongs to the class-IV pyridoxal-phosphate-dependent aminotransferase family.</text>
</comment>
<keyword evidence="7 16" id="KW-0032">Aminotransferase</keyword>
<dbReference type="Proteomes" id="UP000619545">
    <property type="component" value="Unassembled WGS sequence"/>
</dbReference>
<gene>
    <name evidence="16 17" type="primary">ilvE</name>
    <name evidence="17" type="ORF">HA336_07720</name>
</gene>
<reference evidence="17" key="1">
    <citation type="journal article" date="2020" name="bioRxiv">
        <title>A rank-normalized archaeal taxonomy based on genome phylogeny resolves widespread incomplete and uneven classifications.</title>
        <authorList>
            <person name="Rinke C."/>
            <person name="Chuvochina M."/>
            <person name="Mussig A.J."/>
            <person name="Chaumeil P.-A."/>
            <person name="Waite D.W."/>
            <person name="Whitman W.B."/>
            <person name="Parks D.H."/>
            <person name="Hugenholtz P."/>
        </authorList>
    </citation>
    <scope>NUCLEOTIDE SEQUENCE</scope>
    <source>
        <strain evidence="17">UBA8853</strain>
    </source>
</reference>
<evidence type="ECO:0000256" key="15">
    <source>
        <dbReference type="RuleBase" id="RU004106"/>
    </source>
</evidence>
<name>A0A832T2P1_9EURY</name>
<proteinExistence type="inferred from homology"/>
<dbReference type="GO" id="GO:0009099">
    <property type="term" value="P:L-valine biosynthetic process"/>
    <property type="evidence" value="ECO:0007669"/>
    <property type="project" value="UniProtKB-UniPathway"/>
</dbReference>
<evidence type="ECO:0000256" key="5">
    <source>
        <dbReference type="ARBA" id="ARBA00005072"/>
    </source>
</evidence>
<dbReference type="GO" id="GO:0004084">
    <property type="term" value="F:branched-chain-amino-acid transaminase activity"/>
    <property type="evidence" value="ECO:0007669"/>
    <property type="project" value="UniProtKB-EC"/>
</dbReference>
<comment type="catalytic activity">
    <reaction evidence="12 16">
        <text>L-valine + 2-oxoglutarate = 3-methyl-2-oxobutanoate + L-glutamate</text>
        <dbReference type="Rhea" id="RHEA:24813"/>
        <dbReference type="ChEBI" id="CHEBI:11851"/>
        <dbReference type="ChEBI" id="CHEBI:16810"/>
        <dbReference type="ChEBI" id="CHEBI:29985"/>
        <dbReference type="ChEBI" id="CHEBI:57762"/>
        <dbReference type="EC" id="2.6.1.42"/>
    </reaction>
</comment>
<accession>A0A832T2P1</accession>
<dbReference type="InterPro" id="IPR043132">
    <property type="entry name" value="BCAT-like_C"/>
</dbReference>
<dbReference type="Gene3D" id="3.30.470.10">
    <property type="match status" value="1"/>
</dbReference>
<dbReference type="UniPathway" id="UPA00049">
    <property type="reaction ID" value="UER00062"/>
</dbReference>
<comment type="pathway">
    <text evidence="4 16">Amino-acid biosynthesis; L-valine biosynthesis; L-valine from pyruvate: step 4/4.</text>
</comment>
<dbReference type="FunFam" id="3.30.470.10:FF:000006">
    <property type="entry name" value="Branched-chain-amino-acid aminotransferase"/>
    <property type="match status" value="1"/>
</dbReference>
<dbReference type="InterPro" id="IPR043131">
    <property type="entry name" value="BCAT-like_N"/>
</dbReference>
<dbReference type="PROSITE" id="PS00770">
    <property type="entry name" value="AA_TRANSFER_CLASS_4"/>
    <property type="match status" value="1"/>
</dbReference>
<evidence type="ECO:0000256" key="8">
    <source>
        <dbReference type="ARBA" id="ARBA00022605"/>
    </source>
</evidence>
<dbReference type="FunFam" id="3.20.10.10:FF:000002">
    <property type="entry name" value="D-alanine aminotransferase"/>
    <property type="match status" value="1"/>
</dbReference>
<dbReference type="EMBL" id="DUJS01000005">
    <property type="protein sequence ID" value="HII71100.1"/>
    <property type="molecule type" value="Genomic_DNA"/>
</dbReference>
<evidence type="ECO:0000256" key="3">
    <source>
        <dbReference type="ARBA" id="ARBA00004824"/>
    </source>
</evidence>
<keyword evidence="10 16" id="KW-0663">Pyridoxal phosphate</keyword>
<evidence type="ECO:0000256" key="13">
    <source>
        <dbReference type="ARBA" id="ARBA00048798"/>
    </source>
</evidence>
<evidence type="ECO:0000256" key="16">
    <source>
        <dbReference type="RuleBase" id="RU364094"/>
    </source>
</evidence>
<dbReference type="NCBIfam" id="TIGR01122">
    <property type="entry name" value="ilvE_I"/>
    <property type="match status" value="1"/>
</dbReference>
<evidence type="ECO:0000256" key="4">
    <source>
        <dbReference type="ARBA" id="ARBA00004931"/>
    </source>
</evidence>
<evidence type="ECO:0000256" key="14">
    <source>
        <dbReference type="ARBA" id="ARBA00049229"/>
    </source>
</evidence>
<comment type="catalytic activity">
    <reaction evidence="13 16">
        <text>L-isoleucine + 2-oxoglutarate = (S)-3-methyl-2-oxopentanoate + L-glutamate</text>
        <dbReference type="Rhea" id="RHEA:24801"/>
        <dbReference type="ChEBI" id="CHEBI:16810"/>
        <dbReference type="ChEBI" id="CHEBI:29985"/>
        <dbReference type="ChEBI" id="CHEBI:35146"/>
        <dbReference type="ChEBI" id="CHEBI:58045"/>
        <dbReference type="EC" id="2.6.1.42"/>
    </reaction>
</comment>
<dbReference type="Pfam" id="PF01063">
    <property type="entry name" value="Aminotran_4"/>
    <property type="match status" value="1"/>
</dbReference>
<dbReference type="InterPro" id="IPR001544">
    <property type="entry name" value="Aminotrans_IV"/>
</dbReference>
<comment type="cofactor">
    <cofactor evidence="1 16">
        <name>pyridoxal 5'-phosphate</name>
        <dbReference type="ChEBI" id="CHEBI:597326"/>
    </cofactor>
</comment>
<protein>
    <recommendedName>
        <fullName evidence="16">Branched-chain-amino-acid aminotransferase</fullName>
        <shortName evidence="16">BCAT</shortName>
        <ecNumber evidence="16">2.6.1.42</ecNumber>
    </recommendedName>
</protein>
<dbReference type="CDD" id="cd01558">
    <property type="entry name" value="D-AAT_like"/>
    <property type="match status" value="1"/>
</dbReference>
<dbReference type="PANTHER" id="PTHR42743:SF11">
    <property type="entry name" value="AMINODEOXYCHORISMATE LYASE"/>
    <property type="match status" value="1"/>
</dbReference>
<evidence type="ECO:0000256" key="12">
    <source>
        <dbReference type="ARBA" id="ARBA00048212"/>
    </source>
</evidence>
<evidence type="ECO:0000256" key="10">
    <source>
        <dbReference type="ARBA" id="ARBA00022898"/>
    </source>
</evidence>
<comment type="caution">
    <text evidence="17">The sequence shown here is derived from an EMBL/GenBank/DDBJ whole genome shotgun (WGS) entry which is preliminary data.</text>
</comment>
<dbReference type="UniPathway" id="UPA00047">
    <property type="reaction ID" value="UER00058"/>
</dbReference>
<evidence type="ECO:0000256" key="9">
    <source>
        <dbReference type="ARBA" id="ARBA00022679"/>
    </source>
</evidence>
<dbReference type="GO" id="GO:0009097">
    <property type="term" value="P:isoleucine biosynthetic process"/>
    <property type="evidence" value="ECO:0007669"/>
    <property type="project" value="UniProtKB-UniPathway"/>
</dbReference>
<dbReference type="NCBIfam" id="NF005146">
    <property type="entry name" value="PRK06606.1"/>
    <property type="match status" value="1"/>
</dbReference>
<dbReference type="GO" id="GO:0009098">
    <property type="term" value="P:L-leucine biosynthetic process"/>
    <property type="evidence" value="ECO:0007669"/>
    <property type="project" value="UniProtKB-UniPathway"/>
</dbReference>
<comment type="catalytic activity">
    <reaction evidence="14 16">
        <text>L-leucine + 2-oxoglutarate = 4-methyl-2-oxopentanoate + L-glutamate</text>
        <dbReference type="Rhea" id="RHEA:18321"/>
        <dbReference type="ChEBI" id="CHEBI:16810"/>
        <dbReference type="ChEBI" id="CHEBI:17865"/>
        <dbReference type="ChEBI" id="CHEBI:29985"/>
        <dbReference type="ChEBI" id="CHEBI:57427"/>
        <dbReference type="EC" id="2.6.1.42"/>
    </reaction>
</comment>
<evidence type="ECO:0000256" key="11">
    <source>
        <dbReference type="ARBA" id="ARBA00023304"/>
    </source>
</evidence>
<dbReference type="Gene3D" id="3.20.10.10">
    <property type="entry name" value="D-amino Acid Aminotransferase, subunit A, domain 2"/>
    <property type="match status" value="1"/>
</dbReference>
<organism evidence="17 18">
    <name type="scientific">Methanopyrus kandleri</name>
    <dbReference type="NCBI Taxonomy" id="2320"/>
    <lineage>
        <taxon>Archaea</taxon>
        <taxon>Methanobacteriati</taxon>
        <taxon>Methanobacteriota</taxon>
        <taxon>Methanomada group</taxon>
        <taxon>Methanopyri</taxon>
        <taxon>Methanopyrales</taxon>
        <taxon>Methanopyraceae</taxon>
        <taxon>Methanopyrus</taxon>
    </lineage>
</organism>
<comment type="function">
    <text evidence="2 16">Acts on leucine, isoleucine and valine.</text>
</comment>
<keyword evidence="11 16" id="KW-0100">Branched-chain amino acid biosynthesis</keyword>
<evidence type="ECO:0000256" key="2">
    <source>
        <dbReference type="ARBA" id="ARBA00003109"/>
    </source>
</evidence>
<dbReference type="PANTHER" id="PTHR42743">
    <property type="entry name" value="AMINO-ACID AMINOTRANSFERASE"/>
    <property type="match status" value="1"/>
</dbReference>
<comment type="pathway">
    <text evidence="5 16">Amino-acid biosynthesis; L-leucine biosynthesis; L-leucine from 3-methyl-2-oxobutanoate: step 4/4.</text>
</comment>
<dbReference type="NCBIfam" id="NF006185">
    <property type="entry name" value="PRK08320.1"/>
    <property type="match status" value="1"/>
</dbReference>
<evidence type="ECO:0000256" key="6">
    <source>
        <dbReference type="ARBA" id="ARBA00009320"/>
    </source>
</evidence>
<evidence type="ECO:0000313" key="17">
    <source>
        <dbReference type="EMBL" id="HII71100.1"/>
    </source>
</evidence>
<sequence>MTVLRTYSRITYWSISPPSPTRSPEGECFNVTRRAAAGGSELSEREQLIYLNGELVPREEAKISVYDHGFLYGDGVFEGIRAYDGRIFKLDEHVDRLYDSAKAIMLEIPMTKEKMKEAIIETVRANELRDAYIRVVVSRGEGDLGLDPEKCPEPNVVIIAEPMEPLYGDLYEKGIEVITASVRRIPPDALDPKIKSCNYLNNILAKIQANLAGADEAIMLDHEGYVCEGTGDNVFVVEDGTVYTPPEDTILRGITRATVMEICEELGIPVEEKRITLGELYAADEVFLTGTAAEVAPVRKVDGRKIGEECPGPITRRIMEAFRELTKKEGTPVYEE</sequence>
<dbReference type="InterPro" id="IPR018300">
    <property type="entry name" value="Aminotrans_IV_CS"/>
</dbReference>
<keyword evidence="9 16" id="KW-0808">Transferase</keyword>
<dbReference type="SUPFAM" id="SSF56752">
    <property type="entry name" value="D-aminoacid aminotransferase-like PLP-dependent enzymes"/>
    <property type="match status" value="1"/>
</dbReference>
<keyword evidence="8 16" id="KW-0028">Amino-acid biosynthesis</keyword>
<evidence type="ECO:0000313" key="18">
    <source>
        <dbReference type="Proteomes" id="UP000619545"/>
    </source>
</evidence>
<dbReference type="InterPro" id="IPR036038">
    <property type="entry name" value="Aminotransferase-like"/>
</dbReference>
<dbReference type="InterPro" id="IPR005785">
    <property type="entry name" value="B_amino_transI"/>
</dbReference>
<comment type="pathway">
    <text evidence="3 16">Amino-acid biosynthesis; L-isoleucine biosynthesis; L-isoleucine from 2-oxobutanoate: step 4/4.</text>
</comment>
<dbReference type="AlphaFoldDB" id="A0A832T2P1"/>
<dbReference type="UniPathway" id="UPA00048">
    <property type="reaction ID" value="UER00073"/>
</dbReference>
<evidence type="ECO:0000256" key="7">
    <source>
        <dbReference type="ARBA" id="ARBA00022576"/>
    </source>
</evidence>
<dbReference type="InterPro" id="IPR050571">
    <property type="entry name" value="Class-IV_PLP-Dep_Aminotrnsfr"/>
</dbReference>
<dbReference type="EC" id="2.6.1.42" evidence="16"/>